<accession>A0AA94ISX2</accession>
<proteinExistence type="predicted"/>
<evidence type="ECO:0000313" key="2">
    <source>
        <dbReference type="Proteomes" id="UP000198427"/>
    </source>
</evidence>
<protein>
    <submittedName>
        <fullName evidence="1">Uncharacterized protein</fullName>
    </submittedName>
</protein>
<comment type="caution">
    <text evidence="1">The sequence shown here is derived from an EMBL/GenBank/DDBJ whole genome shotgun (WGS) entry which is preliminary data.</text>
</comment>
<dbReference type="AlphaFoldDB" id="A0AA94ISX2"/>
<organism evidence="1 2">
    <name type="scientific">Prevotella jejuni</name>
    <dbReference type="NCBI Taxonomy" id="1177574"/>
    <lineage>
        <taxon>Bacteria</taxon>
        <taxon>Pseudomonadati</taxon>
        <taxon>Bacteroidota</taxon>
        <taxon>Bacteroidia</taxon>
        <taxon>Bacteroidales</taxon>
        <taxon>Prevotellaceae</taxon>
        <taxon>Prevotella</taxon>
    </lineage>
</organism>
<evidence type="ECO:0000313" key="1">
    <source>
        <dbReference type="EMBL" id="SNR73202.1"/>
    </source>
</evidence>
<gene>
    <name evidence="1" type="ORF">SAMN06265364_10768</name>
</gene>
<dbReference type="Proteomes" id="UP000198427">
    <property type="component" value="Unassembled WGS sequence"/>
</dbReference>
<reference evidence="1 2" key="1">
    <citation type="submission" date="2017-06" db="EMBL/GenBank/DDBJ databases">
        <authorList>
            <person name="Varghese N."/>
            <person name="Submissions S."/>
        </authorList>
    </citation>
    <scope>NUCLEOTIDE SEQUENCE [LARGE SCALE GENOMIC DNA]</scope>
    <source>
        <strain evidence="1 2">DSM 26989</strain>
    </source>
</reference>
<keyword evidence="2" id="KW-1185">Reference proteome</keyword>
<dbReference type="EMBL" id="FZNZ01000007">
    <property type="protein sequence ID" value="SNR73202.1"/>
    <property type="molecule type" value="Genomic_DNA"/>
</dbReference>
<sequence>MKLSSILALEASEEVKIYLHREGLFGKAYERSA</sequence>
<name>A0AA94ISX2_9BACT</name>